<keyword evidence="2" id="KW-0863">Zinc-finger</keyword>
<evidence type="ECO:0000259" key="5">
    <source>
        <dbReference type="SMART" id="SM00249"/>
    </source>
</evidence>
<dbReference type="InterPro" id="IPR011011">
    <property type="entry name" value="Znf_FYVE_PHD"/>
</dbReference>
<sequence>MEGGAKQQELPVSALYRPHLQQENPSFNSLQQTQALLCFNQCEPAHELDDSQLVGAPTVVAGHAEMDVKQDDPVAESETLTEVKVTDKNAGKRKRGRPPRGQAKPPPPKKKKDEEDVCFICFDGGDLVLCDRRGCPKAYHAACIKRDESFFRSRAKWNCASGSICILFHLFVLSECISKFPSKIIKAFKGFLLKEPIKNGIYLEVSVGL</sequence>
<accession>A5BFU0</accession>
<protein>
    <recommendedName>
        <fullName evidence="5">Zinc finger PHD-type domain-containing protein</fullName>
    </recommendedName>
</protein>
<evidence type="ECO:0000256" key="2">
    <source>
        <dbReference type="ARBA" id="ARBA00022771"/>
    </source>
</evidence>
<dbReference type="SUPFAM" id="SSF57903">
    <property type="entry name" value="FYVE/PHD zinc finger"/>
    <property type="match status" value="1"/>
</dbReference>
<gene>
    <name evidence="6" type="ORF">VITISV_012483</name>
</gene>
<feature type="region of interest" description="Disordered" evidence="4">
    <location>
        <begin position="66"/>
        <end position="113"/>
    </location>
</feature>
<evidence type="ECO:0000256" key="1">
    <source>
        <dbReference type="ARBA" id="ARBA00022723"/>
    </source>
</evidence>
<evidence type="ECO:0000256" key="3">
    <source>
        <dbReference type="ARBA" id="ARBA00022833"/>
    </source>
</evidence>
<organism evidence="6">
    <name type="scientific">Vitis vinifera</name>
    <name type="common">Grape</name>
    <dbReference type="NCBI Taxonomy" id="29760"/>
    <lineage>
        <taxon>Eukaryota</taxon>
        <taxon>Viridiplantae</taxon>
        <taxon>Streptophyta</taxon>
        <taxon>Embryophyta</taxon>
        <taxon>Tracheophyta</taxon>
        <taxon>Spermatophyta</taxon>
        <taxon>Magnoliopsida</taxon>
        <taxon>eudicotyledons</taxon>
        <taxon>Gunneridae</taxon>
        <taxon>Pentapetalae</taxon>
        <taxon>rosids</taxon>
        <taxon>Vitales</taxon>
        <taxon>Vitaceae</taxon>
        <taxon>Viteae</taxon>
        <taxon>Vitis</taxon>
    </lineage>
</organism>
<dbReference type="EMBL" id="AM458080">
    <property type="protein sequence ID" value="CAN59790.1"/>
    <property type="molecule type" value="Genomic_DNA"/>
</dbReference>
<keyword evidence="3" id="KW-0862">Zinc</keyword>
<dbReference type="SMART" id="SM00249">
    <property type="entry name" value="PHD"/>
    <property type="match status" value="1"/>
</dbReference>
<dbReference type="Gene3D" id="3.30.40.10">
    <property type="entry name" value="Zinc/RING finger domain, C3HC4 (zinc finger)"/>
    <property type="match status" value="1"/>
</dbReference>
<reference evidence="6" key="1">
    <citation type="journal article" date="2007" name="PLoS ONE">
        <title>The first genome sequence of an elite grapevine cultivar (Pinot noir Vitis vinifera L.): coping with a highly heterozygous genome.</title>
        <authorList>
            <person name="Velasco R."/>
            <person name="Zharkikh A."/>
            <person name="Troggio M."/>
            <person name="Cartwright D.A."/>
            <person name="Cestaro A."/>
            <person name="Pruss D."/>
            <person name="Pindo M."/>
            <person name="FitzGerald L.M."/>
            <person name="Vezzulli S."/>
            <person name="Reid J."/>
            <person name="Malacarne G."/>
            <person name="Iliev D."/>
            <person name="Coppola G."/>
            <person name="Wardell B."/>
            <person name="Micheletti D."/>
            <person name="Macalma T."/>
            <person name="Facci M."/>
            <person name="Mitchell J.T."/>
            <person name="Perazzolli M."/>
            <person name="Eldredge G."/>
            <person name="Gatto P."/>
            <person name="Oyzerski R."/>
            <person name="Moretto M."/>
            <person name="Gutin N."/>
            <person name="Stefanini M."/>
            <person name="Chen Y."/>
            <person name="Segala C."/>
            <person name="Davenport C."/>
            <person name="Dematte L."/>
            <person name="Mraz A."/>
            <person name="Battilana J."/>
            <person name="Stormo K."/>
            <person name="Costa F."/>
            <person name="Tao Q."/>
            <person name="Si-Ammour A."/>
            <person name="Harkins T."/>
            <person name="Lackey A."/>
            <person name="Perbost C."/>
            <person name="Taillon B."/>
            <person name="Stella A."/>
            <person name="Solovyev V."/>
            <person name="Fawcett J.A."/>
            <person name="Sterck L."/>
            <person name="Vandepoele K."/>
            <person name="Grando S.M."/>
            <person name="Toppo S."/>
            <person name="Moser C."/>
            <person name="Lanchbury J."/>
            <person name="Bogden R."/>
            <person name="Skolnick M."/>
            <person name="Sgaramella V."/>
            <person name="Bhatnagar S.K."/>
            <person name="Fontana P."/>
            <person name="Gutin A."/>
            <person name="Van de Peer Y."/>
            <person name="Salamini F."/>
            <person name="Viola R."/>
        </authorList>
    </citation>
    <scope>NUCLEOTIDE SEQUENCE</scope>
</reference>
<dbReference type="PANTHER" id="PTHR46695">
    <property type="entry name" value="ZINC FINGER CCCH DOMAIN-CONTAINING PROTEIN 44-RELATED"/>
    <property type="match status" value="1"/>
</dbReference>
<proteinExistence type="predicted"/>
<dbReference type="PANTHER" id="PTHR46695:SF4">
    <property type="entry name" value="ZINC FINGER CCCH DOMAIN-CONTAINING PROTEIN 44"/>
    <property type="match status" value="1"/>
</dbReference>
<keyword evidence="1" id="KW-0479">Metal-binding</keyword>
<evidence type="ECO:0000256" key="4">
    <source>
        <dbReference type="SAM" id="MobiDB-lite"/>
    </source>
</evidence>
<dbReference type="GO" id="GO:0008270">
    <property type="term" value="F:zinc ion binding"/>
    <property type="evidence" value="ECO:0007669"/>
    <property type="project" value="UniProtKB-KW"/>
</dbReference>
<dbReference type="ExpressionAtlas" id="A5BFU0">
    <property type="expression patterns" value="baseline and differential"/>
</dbReference>
<dbReference type="InterPro" id="IPR001965">
    <property type="entry name" value="Znf_PHD"/>
</dbReference>
<dbReference type="AlphaFoldDB" id="A5BFU0"/>
<evidence type="ECO:0000313" key="6">
    <source>
        <dbReference type="EMBL" id="CAN59790.1"/>
    </source>
</evidence>
<name>A5BFU0_VITVI</name>
<feature type="domain" description="Zinc finger PHD-type" evidence="5">
    <location>
        <begin position="117"/>
        <end position="163"/>
    </location>
</feature>
<dbReference type="CDD" id="cd15568">
    <property type="entry name" value="PHD5_NSD"/>
    <property type="match status" value="1"/>
</dbReference>
<dbReference type="InterPro" id="IPR013083">
    <property type="entry name" value="Znf_RING/FYVE/PHD"/>
</dbReference>